<dbReference type="PANTHER" id="PTHR37691">
    <property type="entry name" value="BLR3518 PROTEIN"/>
    <property type="match status" value="1"/>
</dbReference>
<evidence type="ECO:0000313" key="2">
    <source>
        <dbReference type="Proteomes" id="UP000054387"/>
    </source>
</evidence>
<dbReference type="SUPFAM" id="SSF75169">
    <property type="entry name" value="DsrEFH-like"/>
    <property type="match status" value="1"/>
</dbReference>
<dbReference type="RefSeq" id="WP_058583033.1">
    <property type="nucleotide sequence ID" value="NZ_LOPU01000031.1"/>
</dbReference>
<sequence>MRTVFHLSGGDENDQTHALANVENLLDDESADVERVAFVANGDGVYLLTRESVAPDRITELADRAVDFCACGNAMDNRDLSADDLLSGVERVSSGVAELTRRQTYDYAYLKVP</sequence>
<proteinExistence type="predicted"/>
<organism evidence="1 2">
    <name type="scientific">Haloprofundus marisrubri</name>
    <dbReference type="NCBI Taxonomy" id="1514971"/>
    <lineage>
        <taxon>Archaea</taxon>
        <taxon>Methanobacteriati</taxon>
        <taxon>Methanobacteriota</taxon>
        <taxon>Stenosarchaea group</taxon>
        <taxon>Halobacteria</taxon>
        <taxon>Halobacteriales</taxon>
        <taxon>Haloferacaceae</taxon>
        <taxon>Haloprofundus</taxon>
    </lineage>
</organism>
<dbReference type="Gene3D" id="3.40.1260.10">
    <property type="entry name" value="DsrEFH-like"/>
    <property type="match status" value="1"/>
</dbReference>
<accession>A0A0W1R4J0</accession>
<keyword evidence="2" id="KW-1185">Reference proteome</keyword>
<evidence type="ECO:0000313" key="1">
    <source>
        <dbReference type="EMBL" id="KTG08313.1"/>
    </source>
</evidence>
<dbReference type="PANTHER" id="PTHR37691:SF1">
    <property type="entry name" value="BLR3518 PROTEIN"/>
    <property type="match status" value="1"/>
</dbReference>
<dbReference type="Pfam" id="PF02635">
    <property type="entry name" value="DsrE"/>
    <property type="match status" value="1"/>
</dbReference>
<reference evidence="1 2" key="1">
    <citation type="submission" date="2015-12" db="EMBL/GenBank/DDBJ databases">
        <title>Haloprofundus marisrubri gen. nov., sp. nov., an extremely halophilic archaeon isolated from the Discovery deep brine-seawater interface in the Red Sea.</title>
        <authorList>
            <person name="Zhang G."/>
            <person name="Stingl U."/>
            <person name="Rashid M."/>
        </authorList>
    </citation>
    <scope>NUCLEOTIDE SEQUENCE [LARGE SCALE GENOMIC DNA]</scope>
    <source>
        <strain evidence="1 2">SB9</strain>
    </source>
</reference>
<dbReference type="EMBL" id="LOPU01000031">
    <property type="protein sequence ID" value="KTG08313.1"/>
    <property type="molecule type" value="Genomic_DNA"/>
</dbReference>
<dbReference type="InterPro" id="IPR027396">
    <property type="entry name" value="DsrEFH-like"/>
</dbReference>
<dbReference type="OrthoDB" id="57062at2157"/>
<protein>
    <submittedName>
        <fullName evidence="1">Uncharacterized protein</fullName>
    </submittedName>
</protein>
<dbReference type="AlphaFoldDB" id="A0A0W1R4J0"/>
<name>A0A0W1R4J0_9EURY</name>
<dbReference type="InterPro" id="IPR003787">
    <property type="entry name" value="Sulphur_relay_DsrE/F-like"/>
</dbReference>
<dbReference type="Proteomes" id="UP000054387">
    <property type="component" value="Unassembled WGS sequence"/>
</dbReference>
<comment type="caution">
    <text evidence="1">The sequence shown here is derived from an EMBL/GenBank/DDBJ whole genome shotgun (WGS) entry which is preliminary data.</text>
</comment>
<gene>
    <name evidence="1" type="ORF">AUR64_18930</name>
</gene>